<dbReference type="InterPro" id="IPR029470">
    <property type="entry name" value="PDDEXK_4"/>
</dbReference>
<dbReference type="Proteomes" id="UP000095008">
    <property type="component" value="Unassembled WGS sequence"/>
</dbReference>
<dbReference type="RefSeq" id="WP_065973861.1">
    <property type="nucleotide sequence ID" value="NZ_LWRY01000164.1"/>
</dbReference>
<comment type="caution">
    <text evidence="1">The sequence shown here is derived from an EMBL/GenBank/DDBJ whole genome shotgun (WGS) entry which is preliminary data.</text>
</comment>
<name>A0A1C2I349_ACITH</name>
<reference evidence="1" key="1">
    <citation type="journal article" date="2016" name="Int. J. Mol. Sci.">
        <title>Comparative genomics of the extreme acidophile Acidithiobacillus thiooxidans reveals intraspecific divergence and niche adaptation.</title>
        <authorList>
            <person name="Zhang X."/>
            <person name="Feng X."/>
            <person name="Tao J."/>
            <person name="Ma L."/>
            <person name="Xiao Y."/>
            <person name="Liang Y."/>
            <person name="Liu X."/>
            <person name="Yin H."/>
        </authorList>
    </citation>
    <scope>NUCLEOTIDE SEQUENCE [LARGE SCALE GENOMIC DNA]</scope>
    <source>
        <strain evidence="1">DXS-W</strain>
    </source>
</reference>
<protein>
    <submittedName>
        <fullName evidence="1">Uncharacterized protein</fullName>
    </submittedName>
</protein>
<gene>
    <name evidence="1" type="ORF">A6M23_14025</name>
</gene>
<organism evidence="1 2">
    <name type="scientific">Acidithiobacillus thiooxidans</name>
    <name type="common">Thiobacillus thiooxidans</name>
    <dbReference type="NCBI Taxonomy" id="930"/>
    <lineage>
        <taxon>Bacteria</taxon>
        <taxon>Pseudomonadati</taxon>
        <taxon>Pseudomonadota</taxon>
        <taxon>Acidithiobacillia</taxon>
        <taxon>Acidithiobacillales</taxon>
        <taxon>Acidithiobacillaceae</taxon>
        <taxon>Acidithiobacillus</taxon>
    </lineage>
</organism>
<accession>A0A1C2I349</accession>
<proteinExistence type="predicted"/>
<evidence type="ECO:0000313" key="1">
    <source>
        <dbReference type="EMBL" id="OCX70428.1"/>
    </source>
</evidence>
<sequence length="271" mass="31836">MEKESLIKVFNEMKSIIPDSSGKENEFKIDEFESFLTKMQKKAIDKAQKIKNSMKNDHPMFGPINLLRPMGRRHNELSYTKLLAYFLTPNEPHGFGDKITHALLNKIFGSEFEYEQIFVDSEYYCNNDSRIDLWMTGKYGYESINKQKFLVIIEAKVGASFGGNQLARYFKCASKWKRDNKSEIVHKILLMPDNKRSWNAKENDWQVLLFSDLFNIIWKVIDDDTDKPGFHYARFYLTSIYQDVLGLDLSPEPKCDPYPYLRFPLDSEQEN</sequence>
<keyword evidence="2" id="KW-1185">Reference proteome</keyword>
<dbReference type="Pfam" id="PF14281">
    <property type="entry name" value="PDDEXK_4"/>
    <property type="match status" value="1"/>
</dbReference>
<dbReference type="OrthoDB" id="1453311at2"/>
<evidence type="ECO:0000313" key="2">
    <source>
        <dbReference type="Proteomes" id="UP000095008"/>
    </source>
</evidence>
<dbReference type="AlphaFoldDB" id="A0A1C2I349"/>
<dbReference type="EMBL" id="LWRY01000164">
    <property type="protein sequence ID" value="OCX70428.1"/>
    <property type="molecule type" value="Genomic_DNA"/>
</dbReference>